<dbReference type="InterPro" id="IPR025751">
    <property type="entry name" value="RsbRD_N_dom"/>
</dbReference>
<dbReference type="OrthoDB" id="33973at2"/>
<evidence type="ECO:0000259" key="3">
    <source>
        <dbReference type="Pfam" id="PF14361"/>
    </source>
</evidence>
<keyword evidence="6" id="KW-1185">Reference proteome</keyword>
<evidence type="ECO:0000259" key="4">
    <source>
        <dbReference type="Pfam" id="PF17853"/>
    </source>
</evidence>
<protein>
    <submittedName>
        <fullName evidence="5">PucR family transcriptional regulator</fullName>
    </submittedName>
</protein>
<evidence type="ECO:0000259" key="2">
    <source>
        <dbReference type="Pfam" id="PF13556"/>
    </source>
</evidence>
<dbReference type="AlphaFoldDB" id="A0A5B1BMT6"/>
<dbReference type="Pfam" id="PF13556">
    <property type="entry name" value="HTH_30"/>
    <property type="match status" value="1"/>
</dbReference>
<organism evidence="5 6">
    <name type="scientific">Mycobacterium simiae</name>
    <name type="common">Mycobacterium habana</name>
    <dbReference type="NCBI Taxonomy" id="1784"/>
    <lineage>
        <taxon>Bacteria</taxon>
        <taxon>Bacillati</taxon>
        <taxon>Actinomycetota</taxon>
        <taxon>Actinomycetes</taxon>
        <taxon>Mycobacteriales</taxon>
        <taxon>Mycobacteriaceae</taxon>
        <taxon>Mycobacterium</taxon>
        <taxon>Mycobacterium simiae complex</taxon>
    </lineage>
</organism>
<dbReference type="InterPro" id="IPR025736">
    <property type="entry name" value="PucR_C-HTH_dom"/>
</dbReference>
<evidence type="ECO:0000256" key="1">
    <source>
        <dbReference type="ARBA" id="ARBA00006754"/>
    </source>
</evidence>
<dbReference type="Gene3D" id="1.10.10.2840">
    <property type="entry name" value="PucR C-terminal helix-turn-helix domain"/>
    <property type="match status" value="1"/>
</dbReference>
<proteinExistence type="inferred from homology"/>
<comment type="similarity">
    <text evidence="1">Belongs to the CdaR family.</text>
</comment>
<dbReference type="Proteomes" id="UP000324701">
    <property type="component" value="Unassembled WGS sequence"/>
</dbReference>
<gene>
    <name evidence="5" type="ORF">F0Q45_15300</name>
</gene>
<accession>A0A5B1BMT6</accession>
<feature type="domain" description="PucR C-terminal helix-turn-helix" evidence="2">
    <location>
        <begin position="332"/>
        <end position="390"/>
    </location>
</feature>
<dbReference type="Pfam" id="PF17853">
    <property type="entry name" value="GGDEF_2"/>
    <property type="match status" value="1"/>
</dbReference>
<evidence type="ECO:0000313" key="6">
    <source>
        <dbReference type="Proteomes" id="UP000324701"/>
    </source>
</evidence>
<dbReference type="RefSeq" id="WP_149654745.1">
    <property type="nucleotide sequence ID" value="NZ_VTZN01000092.1"/>
</dbReference>
<dbReference type="Pfam" id="PF14361">
    <property type="entry name" value="RsbRD_N"/>
    <property type="match status" value="1"/>
</dbReference>
<dbReference type="PANTHER" id="PTHR33744">
    <property type="entry name" value="CARBOHYDRATE DIACID REGULATOR"/>
    <property type="match status" value="1"/>
</dbReference>
<feature type="domain" description="RsbT co-antagonist protein RsbRD N-terminal" evidence="3">
    <location>
        <begin position="28"/>
        <end position="160"/>
    </location>
</feature>
<feature type="domain" description="CdaR GGDEF-like" evidence="4">
    <location>
        <begin position="175"/>
        <end position="282"/>
    </location>
</feature>
<dbReference type="InterPro" id="IPR041522">
    <property type="entry name" value="CdaR_GGDEF"/>
</dbReference>
<reference evidence="5 6" key="1">
    <citation type="submission" date="2019-09" db="EMBL/GenBank/DDBJ databases">
        <title>Report of infection by Mycobacterium simiae a patient suffering from pulmonary tuberculosis.</title>
        <authorList>
            <person name="Mohanty P.S."/>
            <person name="Bansal A.K."/>
            <person name="Singh H."/>
            <person name="Sharma S."/>
            <person name="Patil S.A."/>
            <person name="Upadhaya P."/>
            <person name="Singh P.K."/>
            <person name="Kumar D."/>
            <person name="Kumar S."/>
            <person name="Singh R.K."/>
            <person name="Chaudhary B."/>
        </authorList>
    </citation>
    <scope>NUCLEOTIDE SEQUENCE [LARGE SCALE GENOMIC DNA]</scope>
    <source>
        <strain evidence="5 6">JAL-560-SIM</strain>
    </source>
</reference>
<name>A0A5B1BMT6_MYCSI</name>
<sequence>MQQLDLEAEIGEIRVALLDRCEKLGVIVAETVRREVDFYRHPARMSRDELTNHCVNYLRFLSHALDGLADYDTTAAARTGTAGARAGAPLAALLDAHRIGSRLVCAEVISGAAARPQIGREALIRTTARIWLAQDAFTQAMIGAYGVENNRKLLAQAAERAALAESLIEGRFVAQTDLPEIAAKLRLPTRGPYAVVAAECPSIGKSALPGIECKLRSLGIASAWRLLPDVQVGLVHLGGDCKLDRLERMLSDTATTRVGVSSRFDDLAGTPDAVSYARIALSAERVDGSHVAVFEAEPLTIAAVSAPRVMRQIATTVFAGFGDLNEKERGILFATFRTWMKAGGSINASAERLYCHPNTVRYRLRRIEERTGKSIGRPRDLAELCLAFEIDQRLA</sequence>
<dbReference type="EMBL" id="VTZN01000092">
    <property type="protein sequence ID" value="KAA1249421.1"/>
    <property type="molecule type" value="Genomic_DNA"/>
</dbReference>
<dbReference type="PANTHER" id="PTHR33744:SF1">
    <property type="entry name" value="DNA-BINDING TRANSCRIPTIONAL ACTIVATOR ADER"/>
    <property type="match status" value="1"/>
</dbReference>
<dbReference type="InterPro" id="IPR042070">
    <property type="entry name" value="PucR_C-HTH_sf"/>
</dbReference>
<comment type="caution">
    <text evidence="5">The sequence shown here is derived from an EMBL/GenBank/DDBJ whole genome shotgun (WGS) entry which is preliminary data.</text>
</comment>
<dbReference type="InterPro" id="IPR051448">
    <property type="entry name" value="CdaR-like_regulators"/>
</dbReference>
<evidence type="ECO:0000313" key="5">
    <source>
        <dbReference type="EMBL" id="KAA1249421.1"/>
    </source>
</evidence>